<feature type="region of interest" description="Disordered" evidence="3">
    <location>
        <begin position="171"/>
        <end position="216"/>
    </location>
</feature>
<feature type="compositionally biased region" description="Polar residues" evidence="3">
    <location>
        <begin position="38"/>
        <end position="47"/>
    </location>
</feature>
<evidence type="ECO:0000256" key="3">
    <source>
        <dbReference type="SAM" id="MobiDB-lite"/>
    </source>
</evidence>
<feature type="compositionally biased region" description="Basic and acidic residues" evidence="3">
    <location>
        <begin position="108"/>
        <end position="118"/>
    </location>
</feature>
<comment type="caution">
    <text evidence="4">The sequence shown here is derived from an EMBL/GenBank/DDBJ whole genome shotgun (WGS) entry which is preliminary data.</text>
</comment>
<dbReference type="Proteomes" id="UP001485043">
    <property type="component" value="Unassembled WGS sequence"/>
</dbReference>
<dbReference type="EMBL" id="JALJOV010000365">
    <property type="protein sequence ID" value="KAK9864341.1"/>
    <property type="molecule type" value="Genomic_DNA"/>
</dbReference>
<feature type="compositionally biased region" description="Polar residues" evidence="3">
    <location>
        <begin position="933"/>
        <end position="958"/>
    </location>
</feature>
<accession>A0AAW1T3H2</accession>
<dbReference type="Pfam" id="PF10595">
    <property type="entry name" value="FAM161A_B"/>
    <property type="match status" value="1"/>
</dbReference>
<dbReference type="GO" id="GO:0005856">
    <property type="term" value="C:cytoskeleton"/>
    <property type="evidence" value="ECO:0007669"/>
    <property type="project" value="UniProtKB-ARBA"/>
</dbReference>
<feature type="region of interest" description="Disordered" evidence="3">
    <location>
        <begin position="301"/>
        <end position="383"/>
    </location>
</feature>
<feature type="region of interest" description="Disordered" evidence="3">
    <location>
        <begin position="530"/>
        <end position="576"/>
    </location>
</feature>
<feature type="region of interest" description="Disordered" evidence="3">
    <location>
        <begin position="1016"/>
        <end position="1074"/>
    </location>
</feature>
<dbReference type="AlphaFoldDB" id="A0AAW1T3H2"/>
<organism evidence="4 5">
    <name type="scientific">Apatococcus fuscideae</name>
    <dbReference type="NCBI Taxonomy" id="2026836"/>
    <lineage>
        <taxon>Eukaryota</taxon>
        <taxon>Viridiplantae</taxon>
        <taxon>Chlorophyta</taxon>
        <taxon>core chlorophytes</taxon>
        <taxon>Trebouxiophyceae</taxon>
        <taxon>Chlorellales</taxon>
        <taxon>Chlorellaceae</taxon>
        <taxon>Apatococcus</taxon>
    </lineage>
</organism>
<feature type="region of interest" description="Disordered" evidence="3">
    <location>
        <begin position="786"/>
        <end position="817"/>
    </location>
</feature>
<dbReference type="InterPro" id="IPR019579">
    <property type="entry name" value="FAM161A/B"/>
</dbReference>
<keyword evidence="2" id="KW-0175">Coiled coil</keyword>
<feature type="compositionally biased region" description="Basic and acidic residues" evidence="3">
    <location>
        <begin position="373"/>
        <end position="383"/>
    </location>
</feature>
<evidence type="ECO:0000256" key="2">
    <source>
        <dbReference type="ARBA" id="ARBA00023054"/>
    </source>
</evidence>
<feature type="compositionally biased region" description="Low complexity" evidence="3">
    <location>
        <begin position="306"/>
        <end position="319"/>
    </location>
</feature>
<feature type="region of interest" description="Disordered" evidence="3">
    <location>
        <begin position="884"/>
        <end position="906"/>
    </location>
</feature>
<comment type="similarity">
    <text evidence="1">Belongs to the FAM161 family.</text>
</comment>
<evidence type="ECO:0000313" key="4">
    <source>
        <dbReference type="EMBL" id="KAK9864341.1"/>
    </source>
</evidence>
<feature type="compositionally biased region" description="Polar residues" evidence="3">
    <location>
        <begin position="892"/>
        <end position="904"/>
    </location>
</feature>
<reference evidence="4 5" key="1">
    <citation type="journal article" date="2024" name="Nat. Commun.">
        <title>Phylogenomics reveals the evolutionary origins of lichenization in chlorophyte algae.</title>
        <authorList>
            <person name="Puginier C."/>
            <person name="Libourel C."/>
            <person name="Otte J."/>
            <person name="Skaloud P."/>
            <person name="Haon M."/>
            <person name="Grisel S."/>
            <person name="Petersen M."/>
            <person name="Berrin J.G."/>
            <person name="Delaux P.M."/>
            <person name="Dal Grande F."/>
            <person name="Keller J."/>
        </authorList>
    </citation>
    <scope>NUCLEOTIDE SEQUENCE [LARGE SCALE GENOMIC DNA]</scope>
    <source>
        <strain evidence="4 5">SAG 2523</strain>
    </source>
</reference>
<dbReference type="GO" id="GO:0005929">
    <property type="term" value="C:cilium"/>
    <property type="evidence" value="ECO:0007669"/>
    <property type="project" value="TreeGrafter"/>
</dbReference>
<dbReference type="GO" id="GO:0044782">
    <property type="term" value="P:cilium organization"/>
    <property type="evidence" value="ECO:0007669"/>
    <property type="project" value="TreeGrafter"/>
</dbReference>
<dbReference type="PANTHER" id="PTHR21501">
    <property type="entry name" value="PROTEIN FAM-161"/>
    <property type="match status" value="1"/>
</dbReference>
<feature type="compositionally biased region" description="Low complexity" evidence="3">
    <location>
        <begin position="54"/>
        <end position="66"/>
    </location>
</feature>
<proteinExistence type="inferred from homology"/>
<feature type="region of interest" description="Disordered" evidence="3">
    <location>
        <begin position="601"/>
        <end position="642"/>
    </location>
</feature>
<keyword evidence="5" id="KW-1185">Reference proteome</keyword>
<sequence>MSSTSGNPADPPASALQNIQRRIAARFGSSTIAWQAVQKATTGTARQIASPYRDPFQQPSDDPPQSGHRPQPAITTAVQHDQRPAVSLAEEDRAAAPLSMSRGPIAHSRPEHGQRPVHGDFGGPLKLPAQPELQNGNTMGRALRTTHATQGGIALISGGPRDAVMMSREADGLHQQDLSPRHGQSLFGGTGAQQDPGSHQAIPPRSHTPSLLNGSPDDAILDVRQVQMDPSRLEMPQQDSSWSMDFDEAHPALAGMHWMRSKDEDILLECALSESSPTPLHRDRRQLAANSLSEVHPRPSVPWWTHSHQQPHHIPSSPSARRDRPWSSGDALPGFQKASRSPPAGGRTPYKAMGTPRARSGRDYRLGPAPQPQKDKATGLFYPEDRARLGSLSAQIAGLQQSIEELRGSRRGSHASLPDASPEADADDIALDILTLAEGSDDSRTSSRRDAGHKFSAEPGPEGPFLTVDQDQEGMGDPHAWRDRSLADHLAEASAGSQQLPPQLLTKLGSMELRIAEARSPAHRISANALRHQEQQQPDRDTPGPDSPDIDQQSDAWMNPYRCHDGTADPVSPPAPARMPLADISQGSFLPDFQRAVHSAASEGRSWPRWLGPKSNAAHPGTQPAASRQPASQPFKFEQRQLSRPKPITQVKLEQDLALRAAEDRAARQGFRAKSLPISSIEPRYAGMLAAAKARREEAHASRQQALASSARPFNFYEADVERVRAKRAAASMPLAKLRCAPFKANPVPPTTLEARFVGLEADRALRKARASKRARLLLESSAAPARMCTPPKRPMTASAGQRHRSAEQSRLPTHHPVPDFAKLHASWERQLQAARIAGQRPPTAPQDSRFAYAERHASRFHAACVPSPEGPTPQSMTTRYRARTGPEAGSQFWSRPTRSQQLRAHSIAQRMSHVEWLRQLSQVPAQPASDLTMDSSSRQRPTQSSVRAAPQHSNLSPASAAVRASRAIATAHPGGMGGSHGSTRLLFTPVRSSQHDSSQSIAAWRSTEESGCRGRIWGLSSSGSSSSGNAAGGATSPQMRSQSLIKPGSSGTNALALKGHPSSNRRDTPAAHVQARHQQAIKAAHSMVEEVLLEQGLDVYNFVKQGQPM</sequence>
<evidence type="ECO:0000256" key="1">
    <source>
        <dbReference type="ARBA" id="ARBA00006663"/>
    </source>
</evidence>
<feature type="compositionally biased region" description="Basic and acidic residues" evidence="3">
    <location>
        <begin position="531"/>
        <end position="543"/>
    </location>
</feature>
<feature type="region of interest" description="Disordered" evidence="3">
    <location>
        <begin position="38"/>
        <end position="123"/>
    </location>
</feature>
<dbReference type="InterPro" id="IPR051655">
    <property type="entry name" value="FAM161"/>
</dbReference>
<name>A0AAW1T3H2_9CHLO</name>
<feature type="compositionally biased region" description="Low complexity" evidence="3">
    <location>
        <begin position="1019"/>
        <end position="1037"/>
    </location>
</feature>
<feature type="compositionally biased region" description="Polar residues" evidence="3">
    <location>
        <begin position="1038"/>
        <end position="1054"/>
    </location>
</feature>
<evidence type="ECO:0000313" key="5">
    <source>
        <dbReference type="Proteomes" id="UP001485043"/>
    </source>
</evidence>
<protein>
    <submittedName>
        <fullName evidence="4">Uncharacterized protein</fullName>
    </submittedName>
</protein>
<feature type="compositionally biased region" description="Basic and acidic residues" evidence="3">
    <location>
        <begin position="441"/>
        <end position="456"/>
    </location>
</feature>
<dbReference type="PANTHER" id="PTHR21501:SF1">
    <property type="entry name" value="PROTEIN FAM-161"/>
    <property type="match status" value="1"/>
</dbReference>
<feature type="region of interest" description="Disordered" evidence="3">
    <location>
        <begin position="926"/>
        <end position="965"/>
    </location>
</feature>
<gene>
    <name evidence="4" type="ORF">WJX84_001442</name>
</gene>
<feature type="region of interest" description="Disordered" evidence="3">
    <location>
        <begin position="403"/>
        <end position="484"/>
    </location>
</feature>